<evidence type="ECO:0000256" key="1">
    <source>
        <dbReference type="ARBA" id="ARBA00004514"/>
    </source>
</evidence>
<dbReference type="InterPro" id="IPR001315">
    <property type="entry name" value="CARD"/>
</dbReference>
<evidence type="ECO:0000256" key="2">
    <source>
        <dbReference type="ARBA" id="ARBA00022490"/>
    </source>
</evidence>
<evidence type="ECO:0000313" key="8">
    <source>
        <dbReference type="EMBL" id="RVE63139.1"/>
    </source>
</evidence>
<evidence type="ECO:0000256" key="5">
    <source>
        <dbReference type="ARBA" id="ARBA00023198"/>
    </source>
</evidence>
<protein>
    <recommendedName>
        <fullName evidence="10">CARD domain-containing protein</fullName>
    </recommendedName>
</protein>
<dbReference type="GO" id="GO:0045087">
    <property type="term" value="P:innate immune response"/>
    <property type="evidence" value="ECO:0007669"/>
    <property type="project" value="UniProtKB-KW"/>
</dbReference>
<dbReference type="Gene3D" id="1.10.533.10">
    <property type="entry name" value="Death Domain, Fas"/>
    <property type="match status" value="2"/>
</dbReference>
<evidence type="ECO:0000259" key="7">
    <source>
        <dbReference type="PROSITE" id="PS50824"/>
    </source>
</evidence>
<organism evidence="8 9">
    <name type="scientific">Oryzias javanicus</name>
    <name type="common">Javanese ricefish</name>
    <name type="synonym">Aplocheilus javanicus</name>
    <dbReference type="NCBI Taxonomy" id="123683"/>
    <lineage>
        <taxon>Eukaryota</taxon>
        <taxon>Metazoa</taxon>
        <taxon>Chordata</taxon>
        <taxon>Craniata</taxon>
        <taxon>Vertebrata</taxon>
        <taxon>Euteleostomi</taxon>
        <taxon>Actinopterygii</taxon>
        <taxon>Neopterygii</taxon>
        <taxon>Teleostei</taxon>
        <taxon>Neoteleostei</taxon>
        <taxon>Acanthomorphata</taxon>
        <taxon>Ovalentaria</taxon>
        <taxon>Atherinomorphae</taxon>
        <taxon>Beloniformes</taxon>
        <taxon>Adrianichthyidae</taxon>
        <taxon>Oryziinae</taxon>
        <taxon>Oryzias</taxon>
    </lineage>
</organism>
<dbReference type="GO" id="GO:0006954">
    <property type="term" value="P:inflammatory response"/>
    <property type="evidence" value="ECO:0007669"/>
    <property type="project" value="UniProtKB-KW"/>
</dbReference>
<dbReference type="AlphaFoldDB" id="A0A437CLN9"/>
<dbReference type="OrthoDB" id="8888059at2759"/>
<keyword evidence="4" id="KW-0391">Immunity</keyword>
<dbReference type="Pfam" id="PF02758">
    <property type="entry name" value="PYRIN"/>
    <property type="match status" value="1"/>
</dbReference>
<dbReference type="Pfam" id="PF00619">
    <property type="entry name" value="CARD"/>
    <property type="match status" value="1"/>
</dbReference>
<proteinExistence type="predicted"/>
<dbReference type="EMBL" id="CM012452">
    <property type="protein sequence ID" value="RVE63139.1"/>
    <property type="molecule type" value="Genomic_DNA"/>
</dbReference>
<dbReference type="GO" id="GO:0005829">
    <property type="term" value="C:cytosol"/>
    <property type="evidence" value="ECO:0007669"/>
    <property type="project" value="UniProtKB-SubCell"/>
</dbReference>
<keyword evidence="5" id="KW-0395">Inflammatory response</keyword>
<sequence>MTPKKALKKCLQKLSSNEFKSFTEELLDRGGEPCVYRNQIEDKDYAEVTNVMVNTFSESNVLRVAVEVLREANLGGFADELAAVVVSTPAPAPGPAGPTQVNPAPSPAPALSAKEFVNKYKVELIKKLTDTDPLLDLLCSKKVLNEYSYNEIKALPTDNQKMSKLLMGPYLKTNTTCNIFYQYLKEEQPFLLEELLES</sequence>
<evidence type="ECO:0000313" key="9">
    <source>
        <dbReference type="Proteomes" id="UP000283210"/>
    </source>
</evidence>
<dbReference type="PANTHER" id="PTHR46985">
    <property type="entry name" value="NACHT, LRR AND PYD DOMAINS-CONTAINING PROTEIN 1"/>
    <property type="match status" value="1"/>
</dbReference>
<keyword evidence="9" id="KW-1185">Reference proteome</keyword>
<reference evidence="8 9" key="2">
    <citation type="submission" date="2019-01" db="EMBL/GenBank/DDBJ databases">
        <title>A chromosome length genome reference of the Java medaka (oryzias javanicus).</title>
        <authorList>
            <person name="Herpin A."/>
            <person name="Takehana Y."/>
            <person name="Naruse K."/>
            <person name="Ansai S."/>
            <person name="Kawaguchi M."/>
        </authorList>
    </citation>
    <scope>NUCLEOTIDE SEQUENCE [LARGE SCALE GENOMIC DNA]</scope>
    <source>
        <strain evidence="8">RS831</strain>
        <tissue evidence="8">Whole body</tissue>
    </source>
</reference>
<dbReference type="PROSITE" id="PS50209">
    <property type="entry name" value="CARD"/>
    <property type="match status" value="1"/>
</dbReference>
<dbReference type="SUPFAM" id="SSF47986">
    <property type="entry name" value="DEATH domain"/>
    <property type="match status" value="2"/>
</dbReference>
<keyword evidence="3" id="KW-0399">Innate immunity</keyword>
<accession>A0A437CLN9</accession>
<dbReference type="PANTHER" id="PTHR46985:SF2">
    <property type="entry name" value="APOPTOSIS-ASSOCIATED SPECK-LIKE PROTEIN CONTAINING A CARD"/>
    <property type="match status" value="1"/>
</dbReference>
<dbReference type="GO" id="GO:0042981">
    <property type="term" value="P:regulation of apoptotic process"/>
    <property type="evidence" value="ECO:0007669"/>
    <property type="project" value="InterPro"/>
</dbReference>
<dbReference type="PROSITE" id="PS50824">
    <property type="entry name" value="DAPIN"/>
    <property type="match status" value="1"/>
</dbReference>
<dbReference type="Proteomes" id="UP000283210">
    <property type="component" value="Chromosome 16"/>
</dbReference>
<dbReference type="InterPro" id="IPR011029">
    <property type="entry name" value="DEATH-like_dom_sf"/>
</dbReference>
<feature type="domain" description="CARD" evidence="6">
    <location>
        <begin position="109"/>
        <end position="198"/>
    </location>
</feature>
<dbReference type="InterPro" id="IPR004020">
    <property type="entry name" value="DAPIN"/>
</dbReference>
<comment type="subcellular location">
    <subcellularLocation>
        <location evidence="1">Cytoplasm</location>
        <location evidence="1">Cytosol</location>
    </subcellularLocation>
</comment>
<feature type="domain" description="Pyrin" evidence="7">
    <location>
        <begin position="1"/>
        <end position="87"/>
    </location>
</feature>
<reference evidence="8 9" key="1">
    <citation type="submission" date="2018-11" db="EMBL/GenBank/DDBJ databases">
        <authorList>
            <person name="Lopez-Roques C."/>
            <person name="Donnadieu C."/>
            <person name="Bouchez O."/>
            <person name="Klopp C."/>
            <person name="Cabau C."/>
            <person name="Zahm M."/>
        </authorList>
    </citation>
    <scope>NUCLEOTIDE SEQUENCE [LARGE SCALE GENOMIC DNA]</scope>
    <source>
        <strain evidence="8">RS831</strain>
        <tissue evidence="8">Whole body</tissue>
    </source>
</reference>
<evidence type="ECO:0000256" key="4">
    <source>
        <dbReference type="ARBA" id="ARBA00022859"/>
    </source>
</evidence>
<dbReference type="InterPro" id="IPR051249">
    <property type="entry name" value="NLRP_Inflammasome"/>
</dbReference>
<evidence type="ECO:0008006" key="10">
    <source>
        <dbReference type="Google" id="ProtNLM"/>
    </source>
</evidence>
<evidence type="ECO:0000259" key="6">
    <source>
        <dbReference type="PROSITE" id="PS50209"/>
    </source>
</evidence>
<name>A0A437CLN9_ORYJA</name>
<keyword evidence="2" id="KW-0963">Cytoplasm</keyword>
<gene>
    <name evidence="8" type="ORF">OJAV_G00164670</name>
</gene>
<dbReference type="SMART" id="SM01289">
    <property type="entry name" value="PYRIN"/>
    <property type="match status" value="1"/>
</dbReference>
<evidence type="ECO:0000256" key="3">
    <source>
        <dbReference type="ARBA" id="ARBA00022588"/>
    </source>
</evidence>